<accession>A0ABN9CAD8</accession>
<keyword evidence="2" id="KW-1185">Reference proteome</keyword>
<evidence type="ECO:0000313" key="1">
    <source>
        <dbReference type="EMBL" id="CAI9557024.1"/>
    </source>
</evidence>
<gene>
    <name evidence="1" type="ORF">SPARVUS_LOCUS4629523</name>
</gene>
<proteinExistence type="predicted"/>
<evidence type="ECO:0000313" key="2">
    <source>
        <dbReference type="Proteomes" id="UP001162483"/>
    </source>
</evidence>
<name>A0ABN9CAD8_9NEOB</name>
<dbReference type="EMBL" id="CATNWA010008882">
    <property type="protein sequence ID" value="CAI9557024.1"/>
    <property type="molecule type" value="Genomic_DNA"/>
</dbReference>
<organism evidence="1 2">
    <name type="scientific">Staurois parvus</name>
    <dbReference type="NCBI Taxonomy" id="386267"/>
    <lineage>
        <taxon>Eukaryota</taxon>
        <taxon>Metazoa</taxon>
        <taxon>Chordata</taxon>
        <taxon>Craniata</taxon>
        <taxon>Vertebrata</taxon>
        <taxon>Euteleostomi</taxon>
        <taxon>Amphibia</taxon>
        <taxon>Batrachia</taxon>
        <taxon>Anura</taxon>
        <taxon>Neobatrachia</taxon>
        <taxon>Ranoidea</taxon>
        <taxon>Ranidae</taxon>
        <taxon>Staurois</taxon>
    </lineage>
</organism>
<comment type="caution">
    <text evidence="1">The sequence shown here is derived from an EMBL/GenBank/DDBJ whole genome shotgun (WGS) entry which is preliminary data.</text>
</comment>
<sequence>MPSVPPHQCPLVLSISAHQCSLSVSSLQPH</sequence>
<reference evidence="1" key="1">
    <citation type="submission" date="2023-05" db="EMBL/GenBank/DDBJ databases">
        <authorList>
            <person name="Stuckert A."/>
        </authorList>
    </citation>
    <scope>NUCLEOTIDE SEQUENCE</scope>
</reference>
<protein>
    <submittedName>
        <fullName evidence="1">Uncharacterized protein</fullName>
    </submittedName>
</protein>
<dbReference type="Proteomes" id="UP001162483">
    <property type="component" value="Unassembled WGS sequence"/>
</dbReference>